<comment type="caution">
    <text evidence="2">The sequence shown here is derived from an EMBL/GenBank/DDBJ whole genome shotgun (WGS) entry which is preliminary data.</text>
</comment>
<organism evidence="2 3">
    <name type="scientific">bacterium (Candidatus Gribaldobacteria) CG10_big_fil_rev_8_21_14_0_10_41_12</name>
    <dbReference type="NCBI Taxonomy" id="2014277"/>
    <lineage>
        <taxon>Bacteria</taxon>
        <taxon>Candidatus Gribaldobacteria</taxon>
    </lineage>
</organism>
<dbReference type="AlphaFoldDB" id="A0A2H0UW11"/>
<accession>A0A2H0UW11</accession>
<feature type="non-terminal residue" evidence="2">
    <location>
        <position position="1"/>
    </location>
</feature>
<proteinExistence type="predicted"/>
<reference evidence="3" key="1">
    <citation type="submission" date="2017-09" db="EMBL/GenBank/DDBJ databases">
        <title>Depth-based differentiation of microbial function through sediment-hosted aquifers and enrichment of novel symbionts in the deep terrestrial subsurface.</title>
        <authorList>
            <person name="Probst A.J."/>
            <person name="Ladd B."/>
            <person name="Jarett J.K."/>
            <person name="Geller-Mcgrath D.E."/>
            <person name="Sieber C.M.K."/>
            <person name="Emerson J.B."/>
            <person name="Anantharaman K."/>
            <person name="Thomas B.C."/>
            <person name="Malmstrom R."/>
            <person name="Stieglmeier M."/>
            <person name="Klingl A."/>
            <person name="Woyke T."/>
            <person name="Ryan C.M."/>
            <person name="Banfield J.F."/>
        </authorList>
    </citation>
    <scope>NUCLEOTIDE SEQUENCE [LARGE SCALE GENOMIC DNA]</scope>
</reference>
<keyword evidence="1" id="KW-0472">Membrane</keyword>
<feature type="transmembrane region" description="Helical" evidence="1">
    <location>
        <begin position="52"/>
        <end position="69"/>
    </location>
</feature>
<evidence type="ECO:0000313" key="2">
    <source>
        <dbReference type="EMBL" id="PIR91054.1"/>
    </source>
</evidence>
<dbReference type="Proteomes" id="UP000228906">
    <property type="component" value="Unassembled WGS sequence"/>
</dbReference>
<dbReference type="EMBL" id="PFAV01000059">
    <property type="protein sequence ID" value="PIR91054.1"/>
    <property type="molecule type" value="Genomic_DNA"/>
</dbReference>
<protein>
    <submittedName>
        <fullName evidence="2">Uncharacterized protein</fullName>
    </submittedName>
</protein>
<name>A0A2H0UW11_9BACT</name>
<evidence type="ECO:0000313" key="3">
    <source>
        <dbReference type="Proteomes" id="UP000228906"/>
    </source>
</evidence>
<gene>
    <name evidence="2" type="ORF">COU03_03245</name>
</gene>
<feature type="transmembrane region" description="Helical" evidence="1">
    <location>
        <begin position="7"/>
        <end position="40"/>
    </location>
</feature>
<sequence>LIDFLVFSYALVSIAFILESRIAAVIALLFLISCPVLLILKKAPFAEAMAVYAYYFLIITVATQLREYCRKERPKKVIHS</sequence>
<evidence type="ECO:0000256" key="1">
    <source>
        <dbReference type="SAM" id="Phobius"/>
    </source>
</evidence>
<keyword evidence="1" id="KW-1133">Transmembrane helix</keyword>
<keyword evidence="1" id="KW-0812">Transmembrane</keyword>